<dbReference type="EMBL" id="CAJVPY010009590">
    <property type="protein sequence ID" value="CAG8710456.1"/>
    <property type="molecule type" value="Genomic_DNA"/>
</dbReference>
<evidence type="ECO:0000313" key="1">
    <source>
        <dbReference type="EMBL" id="CAG8710456.1"/>
    </source>
</evidence>
<accession>A0A9N9N7Z1</accession>
<evidence type="ECO:0000313" key="2">
    <source>
        <dbReference type="Proteomes" id="UP000789405"/>
    </source>
</evidence>
<feature type="non-terminal residue" evidence="1">
    <location>
        <position position="83"/>
    </location>
</feature>
<reference evidence="1" key="1">
    <citation type="submission" date="2021-06" db="EMBL/GenBank/DDBJ databases">
        <authorList>
            <person name="Kallberg Y."/>
            <person name="Tangrot J."/>
            <person name="Rosling A."/>
        </authorList>
    </citation>
    <scope>NUCLEOTIDE SEQUENCE</scope>
    <source>
        <strain evidence="1">MA453B</strain>
    </source>
</reference>
<comment type="caution">
    <text evidence="1">The sequence shown here is derived from an EMBL/GenBank/DDBJ whole genome shotgun (WGS) entry which is preliminary data.</text>
</comment>
<proteinExistence type="predicted"/>
<dbReference type="Proteomes" id="UP000789405">
    <property type="component" value="Unassembled WGS sequence"/>
</dbReference>
<organism evidence="1 2">
    <name type="scientific">Dentiscutata erythropus</name>
    <dbReference type="NCBI Taxonomy" id="1348616"/>
    <lineage>
        <taxon>Eukaryota</taxon>
        <taxon>Fungi</taxon>
        <taxon>Fungi incertae sedis</taxon>
        <taxon>Mucoromycota</taxon>
        <taxon>Glomeromycotina</taxon>
        <taxon>Glomeromycetes</taxon>
        <taxon>Diversisporales</taxon>
        <taxon>Gigasporaceae</taxon>
        <taxon>Dentiscutata</taxon>
    </lineage>
</organism>
<dbReference type="AlphaFoldDB" id="A0A9N9N7Z1"/>
<name>A0A9N9N7Z1_9GLOM</name>
<keyword evidence="2" id="KW-1185">Reference proteome</keyword>
<gene>
    <name evidence="1" type="ORF">DERYTH_LOCUS13550</name>
</gene>
<sequence length="83" mass="10035">EQLQRHERQRQTCDQLNQDHQTLDSNWLFPFRETEQHNNSLQDMMDDYLVVINGNYPIRQINQVLLSDLGAGGKYRFKLRWTE</sequence>
<protein>
    <submittedName>
        <fullName evidence="1">12038_t:CDS:1</fullName>
    </submittedName>
</protein>